<evidence type="ECO:0000256" key="6">
    <source>
        <dbReference type="ARBA" id="ARBA00023295"/>
    </source>
</evidence>
<comment type="similarity">
    <text evidence="8">Belongs to the glycosyl hydrolase 2 family. Beta-mannosidase B subfamily.</text>
</comment>
<dbReference type="FunFam" id="3.20.20.80:FF:000050">
    <property type="entry name" value="Beta-mannosidase B"/>
    <property type="match status" value="1"/>
</dbReference>
<dbReference type="FunFam" id="2.60.120.260:FF:000118">
    <property type="entry name" value="Beta-mannosidase B"/>
    <property type="match status" value="1"/>
</dbReference>
<evidence type="ECO:0000256" key="10">
    <source>
        <dbReference type="ARBA" id="ARBA00041614"/>
    </source>
</evidence>
<evidence type="ECO:0000259" key="12">
    <source>
        <dbReference type="Pfam" id="PF00703"/>
    </source>
</evidence>
<dbReference type="EMBL" id="JABEVY010000400">
    <property type="protein sequence ID" value="KAF5233964.1"/>
    <property type="molecule type" value="Genomic_DNA"/>
</dbReference>
<dbReference type="Pfam" id="PF04229">
    <property type="entry name" value="GrpB"/>
    <property type="match status" value="1"/>
</dbReference>
<feature type="domain" description="Beta-mannosidase-like galactose-binding" evidence="14">
    <location>
        <begin position="15"/>
        <end position="186"/>
    </location>
</feature>
<evidence type="ECO:0000259" key="14">
    <source>
        <dbReference type="Pfam" id="PF22666"/>
    </source>
</evidence>
<dbReference type="Pfam" id="PF17786">
    <property type="entry name" value="Mannosidase_ig"/>
    <property type="match status" value="1"/>
</dbReference>
<dbReference type="Gene3D" id="2.60.40.10">
    <property type="entry name" value="Immunoglobulins"/>
    <property type="match status" value="1"/>
</dbReference>
<keyword evidence="7" id="KW-0624">Polysaccharide degradation</keyword>
<gene>
    <name evidence="15" type="ORF">FANTH_12361</name>
</gene>
<dbReference type="InterPro" id="IPR007344">
    <property type="entry name" value="GrpB/CoaE"/>
</dbReference>
<accession>A0A8H4YT56</accession>
<dbReference type="SUPFAM" id="SSF51445">
    <property type="entry name" value="(Trans)glycosidases"/>
    <property type="match status" value="1"/>
</dbReference>
<comment type="pathway">
    <text evidence="2">Glycan metabolism; N-glycan degradation.</text>
</comment>
<evidence type="ECO:0000256" key="4">
    <source>
        <dbReference type="ARBA" id="ARBA00022801"/>
    </source>
</evidence>
<dbReference type="GO" id="GO:0000272">
    <property type="term" value="P:polysaccharide catabolic process"/>
    <property type="evidence" value="ECO:0007669"/>
    <property type="project" value="UniProtKB-KW"/>
</dbReference>
<dbReference type="Gene3D" id="3.20.20.80">
    <property type="entry name" value="Glycosidases"/>
    <property type="match status" value="1"/>
</dbReference>
<dbReference type="Gene3D" id="2.60.120.260">
    <property type="entry name" value="Galactose-binding domain-like"/>
    <property type="match status" value="1"/>
</dbReference>
<dbReference type="GO" id="GO:0004567">
    <property type="term" value="F:beta-mannosidase activity"/>
    <property type="evidence" value="ECO:0007669"/>
    <property type="project" value="UniProtKB-EC"/>
</dbReference>
<keyword evidence="16" id="KW-1185">Reference proteome</keyword>
<dbReference type="InterPro" id="IPR013783">
    <property type="entry name" value="Ig-like_fold"/>
</dbReference>
<dbReference type="Gene3D" id="3.30.460.10">
    <property type="entry name" value="Beta Polymerase, domain 2"/>
    <property type="match status" value="1"/>
</dbReference>
<proteinExistence type="inferred from homology"/>
<dbReference type="EC" id="3.2.1.25" evidence="3"/>
<dbReference type="InterPro" id="IPR043519">
    <property type="entry name" value="NT_sf"/>
</dbReference>
<feature type="domain" description="Glycoside hydrolase family 2 immunoglobulin-like beta-sandwich" evidence="12">
    <location>
        <begin position="195"/>
        <end position="298"/>
    </location>
</feature>
<dbReference type="Pfam" id="PF00703">
    <property type="entry name" value="Glyco_hydro_2"/>
    <property type="match status" value="1"/>
</dbReference>
<feature type="compositionally biased region" description="Basic and acidic residues" evidence="11">
    <location>
        <begin position="1299"/>
        <end position="1315"/>
    </location>
</feature>
<comment type="caution">
    <text evidence="15">The sequence shown here is derived from an EMBL/GenBank/DDBJ whole genome shotgun (WGS) entry which is preliminary data.</text>
</comment>
<keyword evidence="6" id="KW-0326">Glycosidase</keyword>
<dbReference type="Pfam" id="PF22666">
    <property type="entry name" value="Glyco_hydro_2_N2"/>
    <property type="match status" value="1"/>
</dbReference>
<keyword evidence="4" id="KW-0378">Hydrolase</keyword>
<protein>
    <recommendedName>
        <fullName evidence="9">Beta-mannosidase B</fullName>
        <ecNumber evidence="3">3.2.1.25</ecNumber>
    </recommendedName>
    <alternativeName>
        <fullName evidence="10">Mannanase B</fullName>
    </alternativeName>
</protein>
<feature type="domain" description="Mannosidase Ig/CBM-like" evidence="13">
    <location>
        <begin position="669"/>
        <end position="756"/>
    </location>
</feature>
<evidence type="ECO:0000313" key="16">
    <source>
        <dbReference type="Proteomes" id="UP000573603"/>
    </source>
</evidence>
<reference evidence="15 16" key="1">
    <citation type="journal article" date="2020" name="BMC Genomics">
        <title>Correction to: Identification and distribution of gene clusters required for synthesis of sphingolipid metabolism inhibitors in diverse species of the filamentous fungus Fusarium.</title>
        <authorList>
            <person name="Kim H.S."/>
            <person name="Lohmar J.M."/>
            <person name="Busman M."/>
            <person name="Brown D.W."/>
            <person name="Naumann T.A."/>
            <person name="Divon H.H."/>
            <person name="Lysoe E."/>
            <person name="Uhlig S."/>
            <person name="Proctor R.H."/>
        </authorList>
    </citation>
    <scope>NUCLEOTIDE SEQUENCE [LARGE SCALE GENOMIC DNA]</scope>
    <source>
        <strain evidence="15 16">NRRL 25214</strain>
    </source>
</reference>
<comment type="catalytic activity">
    <reaction evidence="1">
        <text>Hydrolysis of terminal, non-reducing beta-D-mannose residues in beta-D-mannosides.</text>
        <dbReference type="EC" id="3.2.1.25"/>
    </reaction>
</comment>
<evidence type="ECO:0000256" key="3">
    <source>
        <dbReference type="ARBA" id="ARBA00012754"/>
    </source>
</evidence>
<dbReference type="InterPro" id="IPR041447">
    <property type="entry name" value="Mannosidase_ig"/>
</dbReference>
<dbReference type="InterPro" id="IPR054593">
    <property type="entry name" value="Beta-mannosidase-like_N2"/>
</dbReference>
<dbReference type="PANTHER" id="PTHR43730">
    <property type="entry name" value="BETA-MANNOSIDASE"/>
    <property type="match status" value="1"/>
</dbReference>
<evidence type="ECO:0000256" key="7">
    <source>
        <dbReference type="ARBA" id="ARBA00023326"/>
    </source>
</evidence>
<sequence>MMPPIAQRTLLEKGWSFKNATDGHDAWKPVARVPTVAHIDLIDNGIIPDPFLDMNELEVEWVGETAWSYRTTFDSPSANSRSVYLIFEGLDTFAQVKLNDIIILKSDNMFLSHRVDITNKLSNDGANVLSIDFDSALLKAREITKQYPDHRWELFNGEAGRLVVRKAQYHWGWDWGPVLNTAGPWKPVWLEVSSAHINDFLLKYSVSPDLKKVQGTVEVDIEGPYDVANVCVHFQDNIVYNTEAAKSSSGRLVIPFAIDQPKLWYPAGYGHQSQYTVSVSIVKDGQKLDGKTKKTGFRRSELVQKEDSHGKSFFFRINNIDIFCGGSCWIPADNFLPRITAAKYRDWLKLMIEGNQIMTRVWGGGIYEDDAFYDCCDEMGILVWQDFMFGCGNYPVGPELIESIREEAVQNVSRLHHHPSVVIYAGNNEDYQVQEQAGLEYNPEDKDPSSWLKSSFPARYYYEHLLPEVVSEVSPGMIYWPGSPFSGGKDTTDKTTGDLHQWNVWHGTQEKYQVFDRLGGRFNSEFGMEAFPALSTIEHCITEEYNRFPQSQMMDFHNKADGHERRIATYVVENFRPLPDLELCQSEAMTFAYRSWRRQWGDRRRCGGVLVWQMNDCWPAISWSIVDYFLTKKPAYYSIRRALKPIAAGVQRQHHDWSVVHARPAKTSPFEVWVVNSKQEEVTVTVEIRFISISTGKDIRDKVVNANTVLIPNGTTDILAGKIDHSKDEPHVISVRVLQGDICVSQDVDWPQPLKYLDFSDRGVEVQVRPDGYQLTANKPTKGLVFEELSALEMSSTAVPDPSSGGSSDDNTELIIAVVALVISVLAFVIAILQALQQYLATATGFSSCSEAVIGKWAQFARRRMIWSEFRFEVQFEAPVIFVAKPSNTRGPLGDDALAKDESKKIIRLDGGNDNFKYTDTVKEFDNEYKQSTQRIIHTADNEKATWYGLLMAIVRMEKESREWQGKKSAEWVKAAGPRPPIDTEEPHAYHSLVVCMQRKRRTWDSMPKDFAKPYATTTISHLVEIAGMLGIHWRKFDLNTDQYRGQGNGFVLYGSYTDGLGITFNFQKQGPTWFEKNRVIPNYNVKQLCFGMAPTIFNQEKKVYADEAKGAESLQLGSLAEIAKTLVVLGCDINTVNYFRKPDQARHTHLFAVPFEILGMVGEMLHIKGTVFRMLPNPTVFYWDPSSFSLSALMTEYINCLRPLHETALKDSEQVRKIIKWAEADEKFPLLRTEGSTLDIFGEEINGANLVNHLSNLRSGVDLCDEYFGKMKKHGLSMIKRVVRMHIQEVMGILHEKNEADDNTKNDDNDKALDDTPLTIHDIDSAPGEDKETLLIQMYFDRVRQNVVRNLSKQGLLSKRMKARQDSFVSEDDMSATHPKHGGRFGDKELNEAWTGHFIMTCSTQDILKHYEYDPSIIQRVGNRTFDKLPLKIEPPNPAWPQHFRDLKSIIQEALRHKALSISHVGSTAVPHLPAKAIIDIDLTVPDPTDEATYVPALESRGFQFLTREPEWHEHRFFNTNKPYYCNLHVFAPGTAELVRHQIMKEWLTTHENDRELYARAKMEAAEKSNLLGETVMQYNFRKQEVIQEILERAFRAQGFLQD</sequence>
<name>A0A8H4YT56_9HYPO</name>
<dbReference type="InterPro" id="IPR036156">
    <property type="entry name" value="Beta-gal/glucu_dom_sf"/>
</dbReference>
<evidence type="ECO:0000256" key="11">
    <source>
        <dbReference type="SAM" id="MobiDB-lite"/>
    </source>
</evidence>
<dbReference type="InterPro" id="IPR050887">
    <property type="entry name" value="Beta-mannosidase_GH2"/>
</dbReference>
<dbReference type="PANTHER" id="PTHR43730:SF1">
    <property type="entry name" value="BETA-MANNOSIDASE"/>
    <property type="match status" value="1"/>
</dbReference>
<dbReference type="GO" id="GO:0006516">
    <property type="term" value="P:glycoprotein catabolic process"/>
    <property type="evidence" value="ECO:0007669"/>
    <property type="project" value="TreeGrafter"/>
</dbReference>
<dbReference type="InterPro" id="IPR017853">
    <property type="entry name" value="GH"/>
</dbReference>
<evidence type="ECO:0000256" key="2">
    <source>
        <dbReference type="ARBA" id="ARBA00004740"/>
    </source>
</evidence>
<feature type="region of interest" description="Disordered" evidence="11">
    <location>
        <begin position="1299"/>
        <end position="1325"/>
    </location>
</feature>
<dbReference type="SUPFAM" id="SSF81301">
    <property type="entry name" value="Nucleotidyltransferase"/>
    <property type="match status" value="1"/>
</dbReference>
<dbReference type="Proteomes" id="UP000573603">
    <property type="component" value="Unassembled WGS sequence"/>
</dbReference>
<evidence type="ECO:0000259" key="13">
    <source>
        <dbReference type="Pfam" id="PF17786"/>
    </source>
</evidence>
<evidence type="ECO:0000313" key="15">
    <source>
        <dbReference type="EMBL" id="KAF5233964.1"/>
    </source>
</evidence>
<evidence type="ECO:0000256" key="5">
    <source>
        <dbReference type="ARBA" id="ARBA00023277"/>
    </source>
</evidence>
<dbReference type="SUPFAM" id="SSF49785">
    <property type="entry name" value="Galactose-binding domain-like"/>
    <property type="match status" value="1"/>
</dbReference>
<dbReference type="InterPro" id="IPR006102">
    <property type="entry name" value="Ig-like_GH2"/>
</dbReference>
<organism evidence="15 16">
    <name type="scientific">Fusarium anthophilum</name>
    <dbReference type="NCBI Taxonomy" id="48485"/>
    <lineage>
        <taxon>Eukaryota</taxon>
        <taxon>Fungi</taxon>
        <taxon>Dikarya</taxon>
        <taxon>Ascomycota</taxon>
        <taxon>Pezizomycotina</taxon>
        <taxon>Sordariomycetes</taxon>
        <taxon>Hypocreomycetidae</taxon>
        <taxon>Hypocreales</taxon>
        <taxon>Nectriaceae</taxon>
        <taxon>Fusarium</taxon>
        <taxon>Fusarium fujikuroi species complex</taxon>
    </lineage>
</organism>
<keyword evidence="5" id="KW-0119">Carbohydrate metabolism</keyword>
<evidence type="ECO:0000256" key="8">
    <source>
        <dbReference type="ARBA" id="ARBA00038429"/>
    </source>
</evidence>
<evidence type="ECO:0000256" key="1">
    <source>
        <dbReference type="ARBA" id="ARBA00000829"/>
    </source>
</evidence>
<dbReference type="InterPro" id="IPR008979">
    <property type="entry name" value="Galactose-bd-like_sf"/>
</dbReference>
<evidence type="ECO:0000256" key="9">
    <source>
        <dbReference type="ARBA" id="ARBA00041069"/>
    </source>
</evidence>
<dbReference type="SUPFAM" id="SSF49303">
    <property type="entry name" value="beta-Galactosidase/glucuronidase domain"/>
    <property type="match status" value="1"/>
</dbReference>